<dbReference type="PANTHER" id="PTHR21559:SF21">
    <property type="entry name" value="DYSTROGLYCAN 1"/>
    <property type="match status" value="1"/>
</dbReference>
<name>A0A7M7PTV1_STRPU</name>
<dbReference type="GO" id="GO:0043236">
    <property type="term" value="F:laminin binding"/>
    <property type="evidence" value="ECO:0000318"/>
    <property type="project" value="GO_Central"/>
</dbReference>
<organism evidence="3 4">
    <name type="scientific">Strongylocentrotus purpuratus</name>
    <name type="common">Purple sea urchin</name>
    <dbReference type="NCBI Taxonomy" id="7668"/>
    <lineage>
        <taxon>Eukaryota</taxon>
        <taxon>Metazoa</taxon>
        <taxon>Echinodermata</taxon>
        <taxon>Eleutherozoa</taxon>
        <taxon>Echinozoa</taxon>
        <taxon>Echinoidea</taxon>
        <taxon>Euechinoidea</taxon>
        <taxon>Echinacea</taxon>
        <taxon>Camarodonta</taxon>
        <taxon>Echinidea</taxon>
        <taxon>Strongylocentrotidae</taxon>
        <taxon>Strongylocentrotus</taxon>
    </lineage>
</organism>
<dbReference type="GO" id="GO:0005509">
    <property type="term" value="F:calcium ion binding"/>
    <property type="evidence" value="ECO:0007669"/>
    <property type="project" value="InterPro"/>
</dbReference>
<dbReference type="GO" id="GO:0016203">
    <property type="term" value="P:muscle attachment"/>
    <property type="evidence" value="ECO:0000318"/>
    <property type="project" value="GO_Central"/>
</dbReference>
<dbReference type="InterPro" id="IPR027468">
    <property type="entry name" value="Alpha-dystroglycan_domain_2"/>
</dbReference>
<reference evidence="4" key="1">
    <citation type="submission" date="2015-02" db="EMBL/GenBank/DDBJ databases">
        <title>Genome sequencing for Strongylocentrotus purpuratus.</title>
        <authorList>
            <person name="Murali S."/>
            <person name="Liu Y."/>
            <person name="Vee V."/>
            <person name="English A."/>
            <person name="Wang M."/>
            <person name="Skinner E."/>
            <person name="Han Y."/>
            <person name="Muzny D.M."/>
            <person name="Worley K.C."/>
            <person name="Gibbs R.A."/>
        </authorList>
    </citation>
    <scope>NUCLEOTIDE SEQUENCE</scope>
</reference>
<dbReference type="Pfam" id="PF18424">
    <property type="entry name" value="a_DG1_N2"/>
    <property type="match status" value="1"/>
</dbReference>
<feature type="compositionally biased region" description="Polar residues" evidence="1">
    <location>
        <begin position="663"/>
        <end position="708"/>
    </location>
</feature>
<feature type="compositionally biased region" description="Low complexity" evidence="1">
    <location>
        <begin position="643"/>
        <end position="662"/>
    </location>
</feature>
<dbReference type="SUPFAM" id="SSF111006">
    <property type="entry name" value="Dystroglycan, domain 2"/>
    <property type="match status" value="1"/>
</dbReference>
<dbReference type="InterPro" id="IPR015919">
    <property type="entry name" value="Cadherin-like_sf"/>
</dbReference>
<dbReference type="GO" id="GO:0042383">
    <property type="term" value="C:sarcolemma"/>
    <property type="evidence" value="ECO:0000318"/>
    <property type="project" value="GO_Central"/>
</dbReference>
<dbReference type="Gene3D" id="3.30.70.1040">
    <property type="entry name" value="Dystroglycan, domain 2"/>
    <property type="match status" value="1"/>
</dbReference>
<feature type="region of interest" description="Disordered" evidence="1">
    <location>
        <begin position="643"/>
        <end position="708"/>
    </location>
</feature>
<feature type="domain" description="Alpha-dystroglycan N-terminal" evidence="2">
    <location>
        <begin position="182"/>
        <end position="305"/>
    </location>
</feature>
<dbReference type="OMA" id="MAESSMI"/>
<dbReference type="GO" id="GO:0016011">
    <property type="term" value="C:dystroglycan complex"/>
    <property type="evidence" value="ECO:0000318"/>
    <property type="project" value="GO_Central"/>
</dbReference>
<evidence type="ECO:0000259" key="2">
    <source>
        <dbReference type="Pfam" id="PF18424"/>
    </source>
</evidence>
<reference evidence="3" key="2">
    <citation type="submission" date="2021-01" db="UniProtKB">
        <authorList>
            <consortium name="EnsemblMetazoa"/>
        </authorList>
    </citation>
    <scope>IDENTIFICATION</scope>
</reference>
<dbReference type="PANTHER" id="PTHR21559">
    <property type="entry name" value="DYSTROGLYCAN-RELATED"/>
    <property type="match status" value="1"/>
</dbReference>
<evidence type="ECO:0000313" key="3">
    <source>
        <dbReference type="EnsemblMetazoa" id="XP_030855947"/>
    </source>
</evidence>
<proteinExistence type="predicted"/>
<dbReference type="RefSeq" id="XP_030855947.1">
    <property type="nucleotide sequence ID" value="XM_031000087.1"/>
</dbReference>
<dbReference type="InParanoid" id="A0A7M7PTV1"/>
<dbReference type="Proteomes" id="UP000007110">
    <property type="component" value="Unassembled WGS sequence"/>
</dbReference>
<dbReference type="GeneID" id="115918174"/>
<dbReference type="AlphaFoldDB" id="A0A7M7PTV1"/>
<evidence type="ECO:0000313" key="4">
    <source>
        <dbReference type="Proteomes" id="UP000007110"/>
    </source>
</evidence>
<dbReference type="GO" id="GO:0007411">
    <property type="term" value="P:axon guidance"/>
    <property type="evidence" value="ECO:0000318"/>
    <property type="project" value="GO_Central"/>
</dbReference>
<feature type="region of interest" description="Disordered" evidence="1">
    <location>
        <begin position="313"/>
        <end position="332"/>
    </location>
</feature>
<protein>
    <recommendedName>
        <fullName evidence="2">Alpha-dystroglycan N-terminal domain-containing protein</fullName>
    </recommendedName>
</protein>
<dbReference type="GO" id="GO:0002009">
    <property type="term" value="P:morphogenesis of an epithelium"/>
    <property type="evidence" value="ECO:0000318"/>
    <property type="project" value="GO_Central"/>
</dbReference>
<accession>A0A7M7PTV1</accession>
<evidence type="ECO:0000256" key="1">
    <source>
        <dbReference type="SAM" id="MobiDB-lite"/>
    </source>
</evidence>
<sequence length="1166" mass="123922">MTISSLPDETTMTSLRSSFTLRFLLTLSCVFVRLHWSLVSCNLQHDPGRSLDAGLHDTKAVIGKYFNYSIPDPTVKLAEHKFHYEVSEVGTSSIPMWLVFNHTSHTFHGVPLITDKGFYLIKVSLISTFDNVSSVQAKDVFAIDVDFGASQDLTKKDILGSVGARPHQMLYKVEQLSEHITCRRNEIKTLMSVVFDANINHLNGSSRMSLITRLAPFVNQPLEEFSMSSKHSSVIDRLQKNIVVAAGPGNIHSAGSNEGVVVSWPLPCATQSLINQFPNVMARNIASGHLRDTTGYDVISWYISKARDSSVKARGRSKREAGMTIAPTPKPSQTASVITATSLLSISSTAQSMQTMLTSSVVSTLLFSPSSSDQTMSVFSSSMSGFVLSTTPLDFSSRQISLYSPSESLHTLTSIGTESIQPSLSQLPFMTSLSTSFLLPTTVLFSSSMQISLLSPTSQQRQTLYTSYQTPMSSTVESSKSTIGFVSSSLLMSSNVISPSTSAFPSFQSTNVLVSSPSLFQSTKIMSTSLLVTESPSMSSDESVQVSSTTITSVMLYSQSTASMMLATSSEIDISSVFSSGFLTTLLSSDSVTTVILQTSSGFRSRSLLPSTEFSRMSSPILSSTLVGTSEFERRSSFSFTTTEISTLPQTPSTSSGSTLPPMQSSFSSQMLTTSRLSSDITPSSTGSVQTSSGLTSTSHVETNSGGSITPILSTETLLSSQIQSSFFSTMIITTPYQTEVTSRLVTTTLSSSEILLTQDVSTASTVFLTSHSPSEIQSSEIVQSMTPTAIISPSITESSIFSASPGTSSTASPTSTVISVLDTSTQRVPSTMEMTSGMISSSIVIPDTTSVSSLIEVSTLSSTEDITVFSSLLSDNLSSTGSFIDSTSLSKFLSSTVSPEISLPPSLSSEIPYVTQSFLQTTGLSASTSFSFPSTTSLISMSEIISQIQSSYISSGIVATSATGTGMTMIPTTFLQTPAISTVSAVTTLVSGVSTSVGTPILSESSLMSLRSSSASEFPVLSTRMAPSFSSTTFGSPSAPSFSLAPSEQTMTISQDSTVFSAASQISTSEISSASDFPILSTSLTTSLSSFSSLASFSTLSVFFTSVSLSRQSTTASQETLTFSTSLFSTLNSSSATDSPVYSTFGQQHFHLYHLEAPQHLLFLL</sequence>
<dbReference type="InterPro" id="IPR041631">
    <property type="entry name" value="Alpha_DG1_N2"/>
</dbReference>
<dbReference type="KEGG" id="spu:115918174"/>
<keyword evidence="4" id="KW-1185">Reference proteome</keyword>
<dbReference type="EnsemblMetazoa" id="XM_031000087">
    <property type="protein sequence ID" value="XP_030855947"/>
    <property type="gene ID" value="LOC115918174"/>
</dbReference>
<dbReference type="GO" id="GO:0021675">
    <property type="term" value="P:nerve development"/>
    <property type="evidence" value="ECO:0000318"/>
    <property type="project" value="GO_Central"/>
</dbReference>
<dbReference type="OrthoDB" id="6163048at2759"/>
<dbReference type="SUPFAM" id="SSF49313">
    <property type="entry name" value="Cadherin-like"/>
    <property type="match status" value="1"/>
</dbReference>